<organism evidence="1 2">
    <name type="scientific">Armillaria borealis</name>
    <dbReference type="NCBI Taxonomy" id="47425"/>
    <lineage>
        <taxon>Eukaryota</taxon>
        <taxon>Fungi</taxon>
        <taxon>Dikarya</taxon>
        <taxon>Basidiomycota</taxon>
        <taxon>Agaricomycotina</taxon>
        <taxon>Agaricomycetes</taxon>
        <taxon>Agaricomycetidae</taxon>
        <taxon>Agaricales</taxon>
        <taxon>Marasmiineae</taxon>
        <taxon>Physalacriaceae</taxon>
        <taxon>Armillaria</taxon>
    </lineage>
</organism>
<comment type="caution">
    <text evidence="1">The sequence shown here is derived from an EMBL/GenBank/DDBJ whole genome shotgun (WGS) entry which is preliminary data.</text>
</comment>
<accession>A0AA39MFM9</accession>
<keyword evidence="2" id="KW-1185">Reference proteome</keyword>
<evidence type="ECO:0000313" key="1">
    <source>
        <dbReference type="EMBL" id="KAK0431765.1"/>
    </source>
</evidence>
<name>A0AA39MFM9_9AGAR</name>
<reference evidence="1" key="1">
    <citation type="submission" date="2023-06" db="EMBL/GenBank/DDBJ databases">
        <authorList>
            <consortium name="Lawrence Berkeley National Laboratory"/>
            <person name="Ahrendt S."/>
            <person name="Sahu N."/>
            <person name="Indic B."/>
            <person name="Wong-Bajracharya J."/>
            <person name="Merenyi Z."/>
            <person name="Ke H.-M."/>
            <person name="Monk M."/>
            <person name="Kocsube S."/>
            <person name="Drula E."/>
            <person name="Lipzen A."/>
            <person name="Balint B."/>
            <person name="Henrissat B."/>
            <person name="Andreopoulos B."/>
            <person name="Martin F.M."/>
            <person name="Harder C.B."/>
            <person name="Rigling D."/>
            <person name="Ford K.L."/>
            <person name="Foster G.D."/>
            <person name="Pangilinan J."/>
            <person name="Papanicolaou A."/>
            <person name="Barry K."/>
            <person name="LaButti K."/>
            <person name="Viragh M."/>
            <person name="Koriabine M."/>
            <person name="Yan M."/>
            <person name="Riley R."/>
            <person name="Champramary S."/>
            <person name="Plett K.L."/>
            <person name="Tsai I.J."/>
            <person name="Slot J."/>
            <person name="Sipos G."/>
            <person name="Plett J."/>
            <person name="Nagy L.G."/>
            <person name="Grigoriev I.V."/>
        </authorList>
    </citation>
    <scope>NUCLEOTIDE SEQUENCE</scope>
    <source>
        <strain evidence="1">FPL87.14</strain>
    </source>
</reference>
<dbReference type="AlphaFoldDB" id="A0AA39MFM9"/>
<proteinExistence type="predicted"/>
<evidence type="ECO:0000313" key="2">
    <source>
        <dbReference type="Proteomes" id="UP001175226"/>
    </source>
</evidence>
<dbReference type="Proteomes" id="UP001175226">
    <property type="component" value="Unassembled WGS sequence"/>
</dbReference>
<protein>
    <recommendedName>
        <fullName evidence="3">Heterokaryon incompatibility domain-containing protein</fullName>
    </recommendedName>
</protein>
<dbReference type="EMBL" id="JAUEPT010000107">
    <property type="protein sequence ID" value="KAK0431765.1"/>
    <property type="molecule type" value="Genomic_DNA"/>
</dbReference>
<gene>
    <name evidence="1" type="ORF">EV421DRAFT_2089861</name>
</gene>
<evidence type="ECO:0008006" key="3">
    <source>
        <dbReference type="Google" id="ProtNLM"/>
    </source>
</evidence>
<sequence>MDLNKKYVKRWMRWWRWKKKSVSYWWSQQKRTVFRFFNRSRGTWPHDTGDSSVVRESPSLRELRDRDDSSKFPGLSQITLSSLTETGQAESSIPVLKQRSYIGKGAIPSALANASCADLGVDGVLENLNTTLGTSYTLDSVISVLSSYVEQNLDFGTAYAYLRGYWNDTSTIEHVLRTQEEEDMDMRRNVLVDGRIINPRVPPRRVWDLYANRVVPYWVVSRRPLGISHAWMSDEERTDVMTPINGYEWPVPIPKDANLDLIRIELLNLGAQYMWLDVLCLRQKYSVRDDHREEDLRKERLRVEEWKLDVPTIGYVYNDYGIYDQVCYFSGLGRPLNFKPGDFESDRCWFNRAWTLQELNVNPNIAGETSDGIMAEDMRVMFYRKLDSVMFMHLLNTIFNILSQMQKRVSTNPLDKVTGLAYLLRVESIPIYDGEQSEEDAWANLVDAMRCTCRAELLFYYPEPGNRIKCWRPSWEQVMKKSLDFSLEIVNLGDVYRMEEKDVDWFDGLRIESVYVCGLADSKNKEELRREFVVNDTTGVSHTFPIGGYSTLDGSYTRRGKLVVKDDTEASHTFQIAADHGYSIPDGSYTLLGSAGLRFFCAIGRLRQDGKFEKLSVFSLDDPNVWRLMDLGVIKHGVKTILC</sequence>